<protein>
    <submittedName>
        <fullName evidence="1">Uncharacterized protein</fullName>
    </submittedName>
</protein>
<evidence type="ECO:0000313" key="2">
    <source>
        <dbReference type="Proteomes" id="UP000765509"/>
    </source>
</evidence>
<gene>
    <name evidence="1" type="ORF">O181_087531</name>
</gene>
<dbReference type="InterPro" id="IPR043502">
    <property type="entry name" value="DNA/RNA_pol_sf"/>
</dbReference>
<dbReference type="SUPFAM" id="SSF56672">
    <property type="entry name" value="DNA/RNA polymerases"/>
    <property type="match status" value="1"/>
</dbReference>
<dbReference type="Gene3D" id="2.40.70.10">
    <property type="entry name" value="Acid Proteases"/>
    <property type="match status" value="1"/>
</dbReference>
<comment type="caution">
    <text evidence="1">The sequence shown here is derived from an EMBL/GenBank/DDBJ whole genome shotgun (WGS) entry which is preliminary data.</text>
</comment>
<dbReference type="Gene3D" id="3.10.10.10">
    <property type="entry name" value="HIV Type 1 Reverse Transcriptase, subunit A, domain 1"/>
    <property type="match status" value="1"/>
</dbReference>
<name>A0A9Q3IPU9_9BASI</name>
<keyword evidence="2" id="KW-1185">Reference proteome</keyword>
<dbReference type="InterPro" id="IPR043128">
    <property type="entry name" value="Rev_trsase/Diguanyl_cyclase"/>
</dbReference>
<dbReference type="AlphaFoldDB" id="A0A9Q3IPU9"/>
<accession>A0A9Q3IPU9</accession>
<dbReference type="InterPro" id="IPR021109">
    <property type="entry name" value="Peptidase_aspartic_dom_sf"/>
</dbReference>
<dbReference type="Proteomes" id="UP000765509">
    <property type="component" value="Unassembled WGS sequence"/>
</dbReference>
<organism evidence="1 2">
    <name type="scientific">Austropuccinia psidii MF-1</name>
    <dbReference type="NCBI Taxonomy" id="1389203"/>
    <lineage>
        <taxon>Eukaryota</taxon>
        <taxon>Fungi</taxon>
        <taxon>Dikarya</taxon>
        <taxon>Basidiomycota</taxon>
        <taxon>Pucciniomycotina</taxon>
        <taxon>Pucciniomycetes</taxon>
        <taxon>Pucciniales</taxon>
        <taxon>Sphaerophragmiaceae</taxon>
        <taxon>Austropuccinia</taxon>
    </lineage>
</organism>
<evidence type="ECO:0000313" key="1">
    <source>
        <dbReference type="EMBL" id="MBW0547816.1"/>
    </source>
</evidence>
<dbReference type="EMBL" id="AVOT02052916">
    <property type="protein sequence ID" value="MBW0547816.1"/>
    <property type="molecule type" value="Genomic_DNA"/>
</dbReference>
<proteinExistence type="predicted"/>
<dbReference type="OrthoDB" id="775972at2759"/>
<sequence>MESYFHQPQVSNGQVDLSKIQDAQLMKTKPNRGKVYTAGNSFITEVVIENKPTKLVLDSGAFCSCFGKSSLKTCVPNFEDKLLPTDGIKFNSASNPMKALGIFENNVIFPHINGDLRITVEFFVMENCSSTHFILGNDYWIIQIKVRKGEPVNLVLKRFKAEQLNEAGISLHLTDSQGNESSSLLYDHREAFASDKEPLGAIIGHEVYIILNIERPYPPLLGRPAYPASPNSREAMEIHIKELLDLGVIRKFGHNEEVEITTPVIVARHNGNSIMVGDFRTLNTYTFPDRNPILKIQIAITQISQAVYIRTMDSLKGFHQNVVTLREGK</sequence>
<reference evidence="1" key="1">
    <citation type="submission" date="2021-03" db="EMBL/GenBank/DDBJ databases">
        <title>Draft genome sequence of rust myrtle Austropuccinia psidii MF-1, a brazilian biotype.</title>
        <authorList>
            <person name="Quecine M.C."/>
            <person name="Pachon D.M.R."/>
            <person name="Bonatelli M.L."/>
            <person name="Correr F.H."/>
            <person name="Franceschini L.M."/>
            <person name="Leite T.F."/>
            <person name="Margarido G.R.A."/>
            <person name="Almeida C.A."/>
            <person name="Ferrarezi J.A."/>
            <person name="Labate C.A."/>
        </authorList>
    </citation>
    <scope>NUCLEOTIDE SEQUENCE</scope>
    <source>
        <strain evidence="1">MF-1</strain>
    </source>
</reference>
<dbReference type="Gene3D" id="3.30.70.270">
    <property type="match status" value="1"/>
</dbReference>